<evidence type="ECO:0000313" key="1">
    <source>
        <dbReference type="EMBL" id="BCJ47364.1"/>
    </source>
</evidence>
<gene>
    <name evidence="1" type="ORF">Aiant_80210</name>
</gene>
<sequence length="61" mass="6694">MFRADVVVVEHPGLFLGQDDHPSGTVGESFEHVTHVLVAKPHALRLTRHAGVRKQAGPTMR</sequence>
<organism evidence="1 2">
    <name type="scientific">Actinoplanes ianthinogenes</name>
    <dbReference type="NCBI Taxonomy" id="122358"/>
    <lineage>
        <taxon>Bacteria</taxon>
        <taxon>Bacillati</taxon>
        <taxon>Actinomycetota</taxon>
        <taxon>Actinomycetes</taxon>
        <taxon>Micromonosporales</taxon>
        <taxon>Micromonosporaceae</taxon>
        <taxon>Actinoplanes</taxon>
    </lineage>
</organism>
<reference evidence="1 2" key="1">
    <citation type="submission" date="2020-08" db="EMBL/GenBank/DDBJ databases">
        <title>Whole genome shotgun sequence of Actinoplanes ianthinogenes NBRC 13996.</title>
        <authorList>
            <person name="Komaki H."/>
            <person name="Tamura T."/>
        </authorList>
    </citation>
    <scope>NUCLEOTIDE SEQUENCE [LARGE SCALE GENOMIC DNA]</scope>
    <source>
        <strain evidence="1 2">NBRC 13996</strain>
    </source>
</reference>
<proteinExistence type="predicted"/>
<protein>
    <submittedName>
        <fullName evidence="1">Uncharacterized protein</fullName>
    </submittedName>
</protein>
<keyword evidence="2" id="KW-1185">Reference proteome</keyword>
<evidence type="ECO:0000313" key="2">
    <source>
        <dbReference type="Proteomes" id="UP000676967"/>
    </source>
</evidence>
<dbReference type="Proteomes" id="UP000676967">
    <property type="component" value="Chromosome"/>
</dbReference>
<accession>A0ABN6CUX1</accession>
<dbReference type="EMBL" id="AP023356">
    <property type="protein sequence ID" value="BCJ47364.1"/>
    <property type="molecule type" value="Genomic_DNA"/>
</dbReference>
<name>A0ABN6CUX1_9ACTN</name>